<evidence type="ECO:0000313" key="6">
    <source>
        <dbReference type="Proteomes" id="UP000029725"/>
    </source>
</evidence>
<dbReference type="EMBL" id="JMKJ01000088">
    <property type="protein sequence ID" value="KGG52393.1"/>
    <property type="molecule type" value="Genomic_DNA"/>
</dbReference>
<evidence type="ECO:0000256" key="3">
    <source>
        <dbReference type="ARBA" id="ARBA00023274"/>
    </source>
</evidence>
<dbReference type="GO" id="GO:0006412">
    <property type="term" value="P:translation"/>
    <property type="evidence" value="ECO:0007669"/>
    <property type="project" value="InterPro"/>
</dbReference>
<dbReference type="RefSeq" id="XP_013238820.1">
    <property type="nucleotide sequence ID" value="XM_013383366.1"/>
</dbReference>
<evidence type="ECO:0000256" key="2">
    <source>
        <dbReference type="ARBA" id="ARBA00022980"/>
    </source>
</evidence>
<dbReference type="InterPro" id="IPR002672">
    <property type="entry name" value="Ribosomal_eL28"/>
</dbReference>
<comment type="caution">
    <text evidence="5">The sequence shown here is derived from an EMBL/GenBank/DDBJ whole genome shotgun (WGS) entry which is preliminary data.</text>
</comment>
<protein>
    <recommendedName>
        <fullName evidence="4">Ribosomal eL28/Mak16 domain-containing protein</fullName>
    </recommendedName>
</protein>
<reference evidence="5 6" key="1">
    <citation type="submission" date="2014-04" db="EMBL/GenBank/DDBJ databases">
        <title>A new species of microsporidia sheds light on the evolution of extreme parasitism.</title>
        <authorList>
            <person name="Haag K.L."/>
            <person name="James T.Y."/>
            <person name="Larsson R."/>
            <person name="Schaer T.M."/>
            <person name="Refardt D."/>
            <person name="Pombert J.-F."/>
            <person name="Ebert D."/>
        </authorList>
    </citation>
    <scope>NUCLEOTIDE SEQUENCE [LARGE SCALE GENOMIC DNA]</scope>
    <source>
        <strain evidence="5 6">UGP3</strain>
        <tissue evidence="5">Spores</tissue>
    </source>
</reference>
<evidence type="ECO:0000256" key="1">
    <source>
        <dbReference type="ARBA" id="ARBA00007926"/>
    </source>
</evidence>
<dbReference type="OrthoDB" id="338850at2759"/>
<keyword evidence="2" id="KW-0689">Ribosomal protein</keyword>
<dbReference type="Gene3D" id="3.30.390.110">
    <property type="match status" value="1"/>
</dbReference>
<dbReference type="Pfam" id="PF01778">
    <property type="entry name" value="Ribosomal_L28e"/>
    <property type="match status" value="1"/>
</dbReference>
<organism evidence="5 6">
    <name type="scientific">Mitosporidium daphniae</name>
    <dbReference type="NCBI Taxonomy" id="1485682"/>
    <lineage>
        <taxon>Eukaryota</taxon>
        <taxon>Fungi</taxon>
        <taxon>Fungi incertae sedis</taxon>
        <taxon>Microsporidia</taxon>
        <taxon>Mitosporidium</taxon>
    </lineage>
</organism>
<keyword evidence="6" id="KW-1185">Reference proteome</keyword>
<dbReference type="InterPro" id="IPR029004">
    <property type="entry name" value="Ribosomal_eL28/Mak16"/>
</dbReference>
<accession>A0A098VTK0</accession>
<dbReference type="PANTHER" id="PTHR10544">
    <property type="entry name" value="60S RIBOSOMAL PROTEIN L28"/>
    <property type="match status" value="1"/>
</dbReference>
<dbReference type="HOGENOM" id="CLU_106801_0_0_1"/>
<name>A0A098VTK0_9MICR</name>
<dbReference type="GO" id="GO:0005840">
    <property type="term" value="C:ribosome"/>
    <property type="evidence" value="ECO:0007669"/>
    <property type="project" value="UniProtKB-KW"/>
</dbReference>
<sequence length="138" mass="15117">MISADLCWELVKANSCYVVRRGGCEFSSDPKNLMNLNAAKYVSLSSESSFGLAASTKGKLLLTQKSGSKFERFPQSSNQTVSLVRGRKASICAVRNILANSDRADLVDAGVARVCAIFRSQRTPKPLKMKKLRNGKRN</sequence>
<evidence type="ECO:0000313" key="5">
    <source>
        <dbReference type="EMBL" id="KGG52393.1"/>
    </source>
</evidence>
<keyword evidence="3" id="KW-0687">Ribonucleoprotein</keyword>
<dbReference type="Proteomes" id="UP000029725">
    <property type="component" value="Unassembled WGS sequence"/>
</dbReference>
<dbReference type="AlphaFoldDB" id="A0A098VTK0"/>
<gene>
    <name evidence="5" type="ORF">DI09_17p230</name>
</gene>
<dbReference type="GO" id="GO:0003735">
    <property type="term" value="F:structural constituent of ribosome"/>
    <property type="evidence" value="ECO:0007669"/>
    <property type="project" value="InterPro"/>
</dbReference>
<dbReference type="GO" id="GO:1990904">
    <property type="term" value="C:ribonucleoprotein complex"/>
    <property type="evidence" value="ECO:0007669"/>
    <property type="project" value="UniProtKB-KW"/>
</dbReference>
<dbReference type="GeneID" id="25258728"/>
<proteinExistence type="inferred from homology"/>
<dbReference type="VEuPathDB" id="MicrosporidiaDB:DI09_17p230"/>
<comment type="similarity">
    <text evidence="1">Belongs to the eukaryotic ribosomal protein eL28 family.</text>
</comment>
<evidence type="ECO:0000259" key="4">
    <source>
        <dbReference type="Pfam" id="PF01778"/>
    </source>
</evidence>
<feature type="domain" description="Ribosomal eL28/Mak16" evidence="4">
    <location>
        <begin position="6"/>
        <end position="120"/>
    </location>
</feature>